<gene>
    <name evidence="2" type="ORF">BLNAU_15545</name>
</gene>
<feature type="compositionally biased region" description="Basic and acidic residues" evidence="1">
    <location>
        <begin position="296"/>
        <end position="307"/>
    </location>
</feature>
<reference evidence="2 3" key="1">
    <citation type="journal article" date="2022" name="bioRxiv">
        <title>Genomics of Preaxostyla Flagellates Illuminates Evolutionary Transitions and the Path Towards Mitochondrial Loss.</title>
        <authorList>
            <person name="Novak L.V.F."/>
            <person name="Treitli S.C."/>
            <person name="Pyrih J."/>
            <person name="Halakuc P."/>
            <person name="Pipaliya S.V."/>
            <person name="Vacek V."/>
            <person name="Brzon O."/>
            <person name="Soukal P."/>
            <person name="Eme L."/>
            <person name="Dacks J.B."/>
            <person name="Karnkowska A."/>
            <person name="Elias M."/>
            <person name="Hampl V."/>
        </authorList>
    </citation>
    <scope>NUCLEOTIDE SEQUENCE [LARGE SCALE GENOMIC DNA]</scope>
    <source>
        <strain evidence="2">NAU3</strain>
        <tissue evidence="2">Gut</tissue>
    </source>
</reference>
<feature type="compositionally biased region" description="Basic residues" evidence="1">
    <location>
        <begin position="398"/>
        <end position="408"/>
    </location>
</feature>
<proteinExistence type="predicted"/>
<accession>A0ABQ9XE46</accession>
<evidence type="ECO:0000313" key="3">
    <source>
        <dbReference type="Proteomes" id="UP001281761"/>
    </source>
</evidence>
<dbReference type="Proteomes" id="UP001281761">
    <property type="component" value="Unassembled WGS sequence"/>
</dbReference>
<feature type="compositionally biased region" description="Polar residues" evidence="1">
    <location>
        <begin position="175"/>
        <end position="210"/>
    </location>
</feature>
<feature type="compositionally biased region" description="Polar residues" evidence="1">
    <location>
        <begin position="318"/>
        <end position="337"/>
    </location>
</feature>
<protein>
    <submittedName>
        <fullName evidence="2">Uncharacterized protein</fullName>
    </submittedName>
</protein>
<name>A0ABQ9XE46_9EUKA</name>
<evidence type="ECO:0000256" key="1">
    <source>
        <dbReference type="SAM" id="MobiDB-lite"/>
    </source>
</evidence>
<sequence length="497" mass="56640">MEKNEPQTGDSNHPKMWSSRHGQSTDVDLDTASEYESFMSASQFDDEHHPTEVESDTDDDNISSADVSIVEDNESVASEGSFNDRFDAVINRDRRILEEQNVQMKDIIDGLNESDSDNLLASFKREEPSPPHLSRPLSAEAQRIRFTPIRQHSPVSSPPRDVQTNFATVRPRSGITRTQSTQQNYQNRRSNLSKQQIAIRQSLNRPQTALRSKRRNPSSHSRHPSSTAHRSPYDSVPQSSKRPRSGKAYNSSAKTPSTPRDRSFQPKNTATTNPQQKRPVSSSAYQHQTMRARPSSRMERDTPRDHSSGIQRKKMRPSTAQTQRAKTSHNASATTTGAKRPMVRLKSGRLVPSEGTLNQNTSPYIQLLTIRGNPLAHTSSFTTAGDFVEKDEWESSRRRQSHQKRKAPARRDSPDDRDSYEWDEDRDRGFSRHPHDGDRYDGYPLYSGPENPDSEKRPSFTTTQIKRMFNSNIHMYSRGDFYSDGQHQSSLHPRSRH</sequence>
<feature type="region of interest" description="Disordered" evidence="1">
    <location>
        <begin position="389"/>
        <end position="462"/>
    </location>
</feature>
<feature type="region of interest" description="Disordered" evidence="1">
    <location>
        <begin position="477"/>
        <end position="497"/>
    </location>
</feature>
<feature type="compositionally biased region" description="Polar residues" evidence="1">
    <location>
        <begin position="265"/>
        <end position="289"/>
    </location>
</feature>
<feature type="region of interest" description="Disordered" evidence="1">
    <location>
        <begin position="148"/>
        <end position="359"/>
    </location>
</feature>
<feature type="compositionally biased region" description="Polar residues" evidence="1">
    <location>
        <begin position="485"/>
        <end position="497"/>
    </location>
</feature>
<feature type="region of interest" description="Disordered" evidence="1">
    <location>
        <begin position="1"/>
        <end position="80"/>
    </location>
</feature>
<dbReference type="EMBL" id="JARBJD010000154">
    <property type="protein sequence ID" value="KAK2949563.1"/>
    <property type="molecule type" value="Genomic_DNA"/>
</dbReference>
<feature type="compositionally biased region" description="Polar residues" evidence="1">
    <location>
        <begin position="248"/>
        <end position="258"/>
    </location>
</feature>
<feature type="compositionally biased region" description="Basic and acidic residues" evidence="1">
    <location>
        <begin position="409"/>
        <end position="441"/>
    </location>
</feature>
<organism evidence="2 3">
    <name type="scientific">Blattamonas nauphoetae</name>
    <dbReference type="NCBI Taxonomy" id="2049346"/>
    <lineage>
        <taxon>Eukaryota</taxon>
        <taxon>Metamonada</taxon>
        <taxon>Preaxostyla</taxon>
        <taxon>Oxymonadida</taxon>
        <taxon>Blattamonas</taxon>
    </lineage>
</organism>
<keyword evidence="3" id="KW-1185">Reference proteome</keyword>
<evidence type="ECO:0000313" key="2">
    <source>
        <dbReference type="EMBL" id="KAK2949563.1"/>
    </source>
</evidence>
<feature type="compositionally biased region" description="Basic residues" evidence="1">
    <location>
        <begin position="211"/>
        <end position="223"/>
    </location>
</feature>
<feature type="compositionally biased region" description="Polar residues" evidence="1">
    <location>
        <begin position="1"/>
        <end position="11"/>
    </location>
</feature>
<comment type="caution">
    <text evidence="2">The sequence shown here is derived from an EMBL/GenBank/DDBJ whole genome shotgun (WGS) entry which is preliminary data.</text>
</comment>